<gene>
    <name evidence="2" type="ORF">SacazDRAFT_02526</name>
</gene>
<evidence type="ECO:0000313" key="3">
    <source>
        <dbReference type="Proteomes" id="UP000004705"/>
    </source>
</evidence>
<dbReference type="OrthoDB" id="3611084at2"/>
<dbReference type="RefSeq" id="WP_005442024.1">
    <property type="nucleotide sequence ID" value="NZ_CM001466.1"/>
</dbReference>
<dbReference type="AlphaFoldDB" id="H8G871"/>
<sequence length="251" mass="27433">MTTTERTPRPTPRATSGPRDAVIRALHRQRRWLWLVFAVPAAVLALLIMVVLPPDQTLDNVGEWLFKVSPFLCAVPTVALFPRVKAAPALIALAVIAYMSYIDTEMVLRIQEFGRTVDTDPGAFEPVYQFELFIVTFIVLFALLAFRLGGARTATVLKTGIASILLVIAGVNDLTFWALNEVWSAGSRPDELAWASHIVVFVGGPPSVATAVVFMLVHVALAAAVLLLPLGRWVDSALGVAPRHRPQDRPH</sequence>
<evidence type="ECO:0000313" key="2">
    <source>
        <dbReference type="EMBL" id="EHY89423.1"/>
    </source>
</evidence>
<keyword evidence="1" id="KW-0812">Transmembrane</keyword>
<dbReference type="EMBL" id="CM001466">
    <property type="protein sequence ID" value="EHY89423.1"/>
    <property type="molecule type" value="Genomic_DNA"/>
</dbReference>
<accession>H8G871</accession>
<dbReference type="Proteomes" id="UP000004705">
    <property type="component" value="Chromosome"/>
</dbReference>
<reference evidence="2 3" key="1">
    <citation type="journal article" date="2012" name="Stand. Genomic Sci.">
        <title>Genome sequence of the soil bacterium Saccharomonospora azurea type strain (NA-128(T)).</title>
        <authorList>
            <person name="Klenk H.P."/>
            <person name="Held B."/>
            <person name="Lucas S."/>
            <person name="Lapidus A."/>
            <person name="Copeland A."/>
            <person name="Hammon N."/>
            <person name="Pitluck S."/>
            <person name="Goodwin L.A."/>
            <person name="Han C."/>
            <person name="Tapia R."/>
            <person name="Brambilla E.M."/>
            <person name="Potter G."/>
            <person name="Land M."/>
            <person name="Ivanova N."/>
            <person name="Rohde M."/>
            <person name="Goker M."/>
            <person name="Detter J.C."/>
            <person name="Kyrpides N.C."/>
            <person name="Woyke T."/>
        </authorList>
    </citation>
    <scope>NUCLEOTIDE SEQUENCE [LARGE SCALE GENOMIC DNA]</scope>
    <source>
        <strain evidence="2 3">NA-128</strain>
    </source>
</reference>
<organism evidence="2 3">
    <name type="scientific">Saccharomonospora azurea NA-128</name>
    <dbReference type="NCBI Taxonomy" id="882081"/>
    <lineage>
        <taxon>Bacteria</taxon>
        <taxon>Bacillati</taxon>
        <taxon>Actinomycetota</taxon>
        <taxon>Actinomycetes</taxon>
        <taxon>Pseudonocardiales</taxon>
        <taxon>Pseudonocardiaceae</taxon>
        <taxon>Saccharomonospora</taxon>
    </lineage>
</organism>
<protein>
    <submittedName>
        <fullName evidence="2">Uncharacterized protein</fullName>
    </submittedName>
</protein>
<feature type="transmembrane region" description="Helical" evidence="1">
    <location>
        <begin position="128"/>
        <end position="148"/>
    </location>
</feature>
<proteinExistence type="predicted"/>
<dbReference type="HOGENOM" id="CLU_1128410_0_0_11"/>
<feature type="transmembrane region" description="Helical" evidence="1">
    <location>
        <begin position="160"/>
        <end position="179"/>
    </location>
</feature>
<feature type="transmembrane region" description="Helical" evidence="1">
    <location>
        <begin position="208"/>
        <end position="228"/>
    </location>
</feature>
<feature type="transmembrane region" description="Helical" evidence="1">
    <location>
        <begin position="64"/>
        <end position="82"/>
    </location>
</feature>
<feature type="transmembrane region" description="Helical" evidence="1">
    <location>
        <begin position="89"/>
        <end position="108"/>
    </location>
</feature>
<feature type="transmembrane region" description="Helical" evidence="1">
    <location>
        <begin position="32"/>
        <end position="52"/>
    </location>
</feature>
<evidence type="ECO:0000256" key="1">
    <source>
        <dbReference type="SAM" id="Phobius"/>
    </source>
</evidence>
<keyword evidence="1" id="KW-0472">Membrane</keyword>
<keyword evidence="3" id="KW-1185">Reference proteome</keyword>
<keyword evidence="1" id="KW-1133">Transmembrane helix</keyword>
<name>H8G871_9PSEU</name>